<dbReference type="PANTHER" id="PTHR23403">
    <property type="entry name" value="TREHALASE"/>
    <property type="match status" value="1"/>
</dbReference>
<dbReference type="InterPro" id="IPR008928">
    <property type="entry name" value="6-hairpin_glycosidase_sf"/>
</dbReference>
<dbReference type="GO" id="GO:0005993">
    <property type="term" value="P:trehalose catabolic process"/>
    <property type="evidence" value="ECO:0007669"/>
    <property type="project" value="TreeGrafter"/>
</dbReference>
<evidence type="ECO:0000256" key="5">
    <source>
        <dbReference type="SAM" id="SignalP"/>
    </source>
</evidence>
<proteinExistence type="inferred from homology"/>
<dbReference type="AlphaFoldDB" id="A0A8H6VRN7"/>
<comment type="caution">
    <text evidence="6">The sequence shown here is derived from an EMBL/GenBank/DDBJ whole genome shotgun (WGS) entry which is preliminary data.</text>
</comment>
<gene>
    <name evidence="6" type="ORF">MIND_01275700</name>
</gene>
<protein>
    <recommendedName>
        <fullName evidence="4">Trehalase</fullName>
        <ecNumber evidence="4">3.2.1.28</ecNumber>
    </recommendedName>
    <alternativeName>
        <fullName evidence="4">Alpha-trehalose glucohydrolase</fullName>
    </alternativeName>
</protein>
<evidence type="ECO:0000313" key="7">
    <source>
        <dbReference type="Proteomes" id="UP000636479"/>
    </source>
</evidence>
<dbReference type="OrthoDB" id="3542292at2759"/>
<keyword evidence="2 4" id="KW-0378">Hydrolase</keyword>
<feature type="chain" id="PRO_5034637190" description="Trehalase" evidence="5">
    <location>
        <begin position="17"/>
        <end position="734"/>
    </location>
</feature>
<feature type="signal peptide" evidence="5">
    <location>
        <begin position="1"/>
        <end position="16"/>
    </location>
</feature>
<keyword evidence="3 4" id="KW-0326">Glycosidase</keyword>
<evidence type="ECO:0000313" key="6">
    <source>
        <dbReference type="EMBL" id="KAF7291314.1"/>
    </source>
</evidence>
<comment type="similarity">
    <text evidence="1 4">Belongs to the glycosyl hydrolase 37 family.</text>
</comment>
<sequence length="734" mass="78343">MRFELALLAGTSAAFAQSSVSQIVVSTAIASPSGSASTAVRSQAPLPPQQAWCPSRIFCAGPLLQTLNLAAVFSDPKTYVDKPTSKAPADVLSDFGKLPGNTSITEGDVVNFVQTDFAGEGQELQEVSLPGFTASPPFLDTITDPIVKGFAGAVHGIWPQLARGTNASVLCDGVKCESSLIPLNHTFVVPGGRFREQYYWDSFWIVEGLLESHLYEVAKDTLQNFMDELERFGFIPNGGRIYYLNRSQPPLFIQMLARYVAVSNDTSILPRALPLAERELTWWQTNRTVAVKSPFSNATHQMAQYNVRNTAPRPESYLQDYTTVHGVTPALNATGAADLYAELASGAETGWDYSSRWLTDIPAGLPSLNVRGIIPVDLNSILYKSRIVLAQMYGIAGSTQNADAANRHRQAAAALKAGIIDLFWNSSKFAFYDFNLRTNAQNTIWTAAHYYPFWSGIVPDDVLKSSDNAFKAFSSLNLIMNRYNGTIPTTFIETGLQWDAPNAWPPHQYIALQALKELPSNVTNGALPTPASGQNTFSLIPDGQLGLPESALPAQAFTTTRNATTSGAAADINKLDGTVVNGGKKGSGGWAEALGTQLANRYVASALCSWQATGGSVPNLIPRLSDAELNITESVTNVGNMFEKFSIMEITSAGRGGEYTVQAGFGWTNGVLLWVASNYAKVLDAPRCPPLQNAARSGGNGGNGGNGGRGNGAVGVKPAVGVVALVAAVAALVL</sequence>
<dbReference type="InterPro" id="IPR001661">
    <property type="entry name" value="Glyco_hydro_37"/>
</dbReference>
<name>A0A8H6VRN7_9AGAR</name>
<keyword evidence="7" id="KW-1185">Reference proteome</keyword>
<dbReference type="InterPro" id="IPR018232">
    <property type="entry name" value="Glyco_hydro_37_CS"/>
</dbReference>
<comment type="catalytic activity">
    <reaction evidence="4">
        <text>alpha,alpha-trehalose + H2O = alpha-D-glucose + beta-D-glucose</text>
        <dbReference type="Rhea" id="RHEA:32675"/>
        <dbReference type="ChEBI" id="CHEBI:15377"/>
        <dbReference type="ChEBI" id="CHEBI:15903"/>
        <dbReference type="ChEBI" id="CHEBI:16551"/>
        <dbReference type="ChEBI" id="CHEBI:17925"/>
        <dbReference type="EC" id="3.2.1.28"/>
    </reaction>
</comment>
<dbReference type="Gene3D" id="1.50.10.10">
    <property type="match status" value="1"/>
</dbReference>
<dbReference type="EC" id="3.2.1.28" evidence="4"/>
<dbReference type="InterPro" id="IPR012341">
    <property type="entry name" value="6hp_glycosidase-like_sf"/>
</dbReference>
<dbReference type="GeneID" id="59351746"/>
<dbReference type="PROSITE" id="PS00928">
    <property type="entry name" value="TREHALASE_2"/>
    <property type="match status" value="1"/>
</dbReference>
<evidence type="ECO:0000256" key="4">
    <source>
        <dbReference type="RuleBase" id="RU361180"/>
    </source>
</evidence>
<evidence type="ECO:0000256" key="1">
    <source>
        <dbReference type="ARBA" id="ARBA00005615"/>
    </source>
</evidence>
<organism evidence="6 7">
    <name type="scientific">Mycena indigotica</name>
    <dbReference type="NCBI Taxonomy" id="2126181"/>
    <lineage>
        <taxon>Eukaryota</taxon>
        <taxon>Fungi</taxon>
        <taxon>Dikarya</taxon>
        <taxon>Basidiomycota</taxon>
        <taxon>Agaricomycotina</taxon>
        <taxon>Agaricomycetes</taxon>
        <taxon>Agaricomycetidae</taxon>
        <taxon>Agaricales</taxon>
        <taxon>Marasmiineae</taxon>
        <taxon>Mycenaceae</taxon>
        <taxon>Mycena</taxon>
    </lineage>
</organism>
<dbReference type="Pfam" id="PF01204">
    <property type="entry name" value="Trehalase"/>
    <property type="match status" value="2"/>
</dbReference>
<dbReference type="Proteomes" id="UP000636479">
    <property type="component" value="Unassembled WGS sequence"/>
</dbReference>
<accession>A0A8H6VRN7</accession>
<dbReference type="PRINTS" id="PR00744">
    <property type="entry name" value="GLHYDRLASE37"/>
</dbReference>
<evidence type="ECO:0000256" key="2">
    <source>
        <dbReference type="ARBA" id="ARBA00022801"/>
    </source>
</evidence>
<dbReference type="EMBL" id="JACAZF010000013">
    <property type="protein sequence ID" value="KAF7291314.1"/>
    <property type="molecule type" value="Genomic_DNA"/>
</dbReference>
<dbReference type="RefSeq" id="XP_037214436.1">
    <property type="nucleotide sequence ID" value="XM_037369230.1"/>
</dbReference>
<dbReference type="PANTHER" id="PTHR23403:SF1">
    <property type="entry name" value="TREHALASE"/>
    <property type="match status" value="1"/>
</dbReference>
<keyword evidence="5" id="KW-0732">Signal</keyword>
<evidence type="ECO:0000256" key="3">
    <source>
        <dbReference type="ARBA" id="ARBA00023295"/>
    </source>
</evidence>
<dbReference type="GO" id="GO:0004555">
    <property type="term" value="F:alpha,alpha-trehalase activity"/>
    <property type="evidence" value="ECO:0007669"/>
    <property type="project" value="UniProtKB-EC"/>
</dbReference>
<dbReference type="SUPFAM" id="SSF48208">
    <property type="entry name" value="Six-hairpin glycosidases"/>
    <property type="match status" value="1"/>
</dbReference>
<reference evidence="6" key="1">
    <citation type="submission" date="2020-05" db="EMBL/GenBank/DDBJ databases">
        <title>Mycena genomes resolve the evolution of fungal bioluminescence.</title>
        <authorList>
            <person name="Tsai I.J."/>
        </authorList>
    </citation>
    <scope>NUCLEOTIDE SEQUENCE</scope>
    <source>
        <strain evidence="6">171206Taipei</strain>
    </source>
</reference>